<sequence>MQVTLQKLTTLLDRHDTADTACDRLLEQLSTLIKGPNGCELASSLGRSDVAVLGRYGFDDARPERRHLALRCLHNAMVQAPPVTEMFVNGGLPGRAVELMTVCRLPSEQLVLELDSLTVTPQSTNADDQFFAARLLIRCSADPAAGFLPDFEHGVLAETINAATALHASTGEIEPTVACTAHLRLILVLAAKYEAQAHHLLPSMSPILQMFERAPIRNPPLEPPMSLLIDCLAALVSHNGPIATSEMPWPPFNEDKLVNVLSLAIQAYPPEVLETRITPLASLLFKISQSGPAETKERLRAHLLPSDQDRTQVLGRGDSLPHRLVSISTETVSPELKKVMAHLFLELSDGDPKRLIHNVGFGCGVGLLHSISTPAPPDDSDTGQSTEGTGEINPVTGQRRDMETQTSLAEMTDEQKEREAERLFVLFERLRATGVLNVENPVGAALRSGRVE</sequence>
<dbReference type="GO" id="GO:0005085">
    <property type="term" value="F:guanyl-nucleotide exchange factor activity"/>
    <property type="evidence" value="ECO:0007669"/>
    <property type="project" value="UniProtKB-KW"/>
</dbReference>
<dbReference type="Pfam" id="PF10165">
    <property type="entry name" value="Ric8"/>
    <property type="match status" value="1"/>
</dbReference>
<accession>A0AAF0DMZ4</accession>
<name>A0AAF0DMZ4_9EURO</name>
<dbReference type="PANTHER" id="PTHR12425">
    <property type="entry name" value="SYNEMBRYN"/>
    <property type="match status" value="1"/>
</dbReference>
<keyword evidence="3" id="KW-0143">Chaperone</keyword>
<evidence type="ECO:0008006" key="7">
    <source>
        <dbReference type="Google" id="ProtNLM"/>
    </source>
</evidence>
<dbReference type="GO" id="GO:0007186">
    <property type="term" value="P:G protein-coupled receptor signaling pathway"/>
    <property type="evidence" value="ECO:0007669"/>
    <property type="project" value="TreeGrafter"/>
</dbReference>
<evidence type="ECO:0000256" key="4">
    <source>
        <dbReference type="SAM" id="MobiDB-lite"/>
    </source>
</evidence>
<dbReference type="GO" id="GO:0001965">
    <property type="term" value="F:G-protein alpha-subunit binding"/>
    <property type="evidence" value="ECO:0007669"/>
    <property type="project" value="TreeGrafter"/>
</dbReference>
<proteinExistence type="inferred from homology"/>
<dbReference type="GO" id="GO:0005737">
    <property type="term" value="C:cytoplasm"/>
    <property type="evidence" value="ECO:0007669"/>
    <property type="project" value="TreeGrafter"/>
</dbReference>
<evidence type="ECO:0000256" key="1">
    <source>
        <dbReference type="ARBA" id="ARBA00009049"/>
    </source>
</evidence>
<evidence type="ECO:0000313" key="5">
    <source>
        <dbReference type="EMBL" id="WEW61794.1"/>
    </source>
</evidence>
<organism evidence="5 6">
    <name type="scientific">Emydomyces testavorans</name>
    <dbReference type="NCBI Taxonomy" id="2070801"/>
    <lineage>
        <taxon>Eukaryota</taxon>
        <taxon>Fungi</taxon>
        <taxon>Dikarya</taxon>
        <taxon>Ascomycota</taxon>
        <taxon>Pezizomycotina</taxon>
        <taxon>Eurotiomycetes</taxon>
        <taxon>Eurotiomycetidae</taxon>
        <taxon>Onygenales</taxon>
        <taxon>Nannizziopsiaceae</taxon>
        <taxon>Emydomyces</taxon>
    </lineage>
</organism>
<dbReference type="EMBL" id="CP120631">
    <property type="protein sequence ID" value="WEW61794.1"/>
    <property type="molecule type" value="Genomic_DNA"/>
</dbReference>
<dbReference type="PANTHER" id="PTHR12425:SF5">
    <property type="entry name" value="SYNEMBRYN"/>
    <property type="match status" value="1"/>
</dbReference>
<dbReference type="Proteomes" id="UP001219355">
    <property type="component" value="Chromosome 5"/>
</dbReference>
<protein>
    <recommendedName>
        <fullName evidence="7">Guanine nucleotide exchange factor</fullName>
    </recommendedName>
</protein>
<evidence type="ECO:0000313" key="6">
    <source>
        <dbReference type="Proteomes" id="UP001219355"/>
    </source>
</evidence>
<gene>
    <name evidence="5" type="ORF">PRK78_007290</name>
</gene>
<comment type="similarity">
    <text evidence="1">Belongs to the synembryn family.</text>
</comment>
<keyword evidence="2" id="KW-0344">Guanine-nucleotide releasing factor</keyword>
<dbReference type="AlphaFoldDB" id="A0AAF0DMZ4"/>
<evidence type="ECO:0000256" key="3">
    <source>
        <dbReference type="ARBA" id="ARBA00023186"/>
    </source>
</evidence>
<dbReference type="InterPro" id="IPR019318">
    <property type="entry name" value="Gua_nucleotide_exch_fac_Ric8"/>
</dbReference>
<reference evidence="5" key="1">
    <citation type="submission" date="2023-03" db="EMBL/GenBank/DDBJ databases">
        <title>Emydomyces testavorans Genome Sequence.</title>
        <authorList>
            <person name="Hoyer L."/>
        </authorList>
    </citation>
    <scope>NUCLEOTIDE SEQUENCE</scope>
    <source>
        <strain evidence="5">16-2883</strain>
    </source>
</reference>
<evidence type="ECO:0000256" key="2">
    <source>
        <dbReference type="ARBA" id="ARBA00022658"/>
    </source>
</evidence>
<keyword evidence="6" id="KW-1185">Reference proteome</keyword>
<feature type="region of interest" description="Disordered" evidence="4">
    <location>
        <begin position="372"/>
        <end position="415"/>
    </location>
</feature>